<accession>A0AAV4W670</accession>
<evidence type="ECO:0000313" key="2">
    <source>
        <dbReference type="Proteomes" id="UP001054945"/>
    </source>
</evidence>
<keyword evidence="2" id="KW-1185">Reference proteome</keyword>
<dbReference type="Proteomes" id="UP001054945">
    <property type="component" value="Unassembled WGS sequence"/>
</dbReference>
<organism evidence="1 2">
    <name type="scientific">Caerostris extrusa</name>
    <name type="common">Bark spider</name>
    <name type="synonym">Caerostris bankana</name>
    <dbReference type="NCBI Taxonomy" id="172846"/>
    <lineage>
        <taxon>Eukaryota</taxon>
        <taxon>Metazoa</taxon>
        <taxon>Ecdysozoa</taxon>
        <taxon>Arthropoda</taxon>
        <taxon>Chelicerata</taxon>
        <taxon>Arachnida</taxon>
        <taxon>Araneae</taxon>
        <taxon>Araneomorphae</taxon>
        <taxon>Entelegynae</taxon>
        <taxon>Araneoidea</taxon>
        <taxon>Araneidae</taxon>
        <taxon>Caerostris</taxon>
    </lineage>
</organism>
<gene>
    <name evidence="1" type="ORF">CEXT_605821</name>
</gene>
<evidence type="ECO:0000313" key="1">
    <source>
        <dbReference type="EMBL" id="GIY77743.1"/>
    </source>
</evidence>
<protein>
    <submittedName>
        <fullName evidence="1">Uncharacterized protein</fullName>
    </submittedName>
</protein>
<name>A0AAV4W670_CAEEX</name>
<comment type="caution">
    <text evidence="1">The sequence shown here is derived from an EMBL/GenBank/DDBJ whole genome shotgun (WGS) entry which is preliminary data.</text>
</comment>
<reference evidence="1 2" key="1">
    <citation type="submission" date="2021-06" db="EMBL/GenBank/DDBJ databases">
        <title>Caerostris extrusa draft genome.</title>
        <authorList>
            <person name="Kono N."/>
            <person name="Arakawa K."/>
        </authorList>
    </citation>
    <scope>NUCLEOTIDE SEQUENCE [LARGE SCALE GENOMIC DNA]</scope>
</reference>
<dbReference type="EMBL" id="BPLR01015672">
    <property type="protein sequence ID" value="GIY77743.1"/>
    <property type="molecule type" value="Genomic_DNA"/>
</dbReference>
<proteinExistence type="predicted"/>
<dbReference type="AlphaFoldDB" id="A0AAV4W670"/>
<sequence length="119" mass="13320">MEDLIEYGIQNPNPFKPDMIPFITEHFQETSSFHPNTSYMADSENSFYSDKSVAAKEIIDAQVGSNNAHLQSDKVNAEQNSPFTEQNGISYVNNGFLLSSNTSKSSTVISVKNKQIYMK</sequence>